<dbReference type="GO" id="GO:0030627">
    <property type="term" value="F:pre-mRNA 5'-splice site binding"/>
    <property type="evidence" value="ECO:0007669"/>
    <property type="project" value="TreeGrafter"/>
</dbReference>
<dbReference type="PANTHER" id="PTHR17204">
    <property type="entry name" value="PRE-MRNA PROCESSING PROTEIN PRP39-RELATED"/>
    <property type="match status" value="1"/>
</dbReference>
<dbReference type="GO" id="GO:0071004">
    <property type="term" value="C:U2-type prespliceosome"/>
    <property type="evidence" value="ECO:0007669"/>
    <property type="project" value="TreeGrafter"/>
</dbReference>
<keyword evidence="8" id="KW-1185">Reference proteome</keyword>
<dbReference type="InterPro" id="IPR011990">
    <property type="entry name" value="TPR-like_helical_dom_sf"/>
</dbReference>
<dbReference type="GO" id="GO:0005685">
    <property type="term" value="C:U1 snRNP"/>
    <property type="evidence" value="ECO:0007669"/>
    <property type="project" value="TreeGrafter"/>
</dbReference>
<reference evidence="7" key="1">
    <citation type="submission" date="2021-02" db="EMBL/GenBank/DDBJ databases">
        <title>First Annotated Genome of the Yellow-green Alga Tribonema minus.</title>
        <authorList>
            <person name="Mahan K.M."/>
        </authorList>
    </citation>
    <scope>NUCLEOTIDE SEQUENCE</scope>
    <source>
        <strain evidence="7">UTEX B ZZ1240</strain>
    </source>
</reference>
<keyword evidence="4" id="KW-0508">mRNA splicing</keyword>
<evidence type="ECO:0000256" key="4">
    <source>
        <dbReference type="ARBA" id="ARBA00023187"/>
    </source>
</evidence>
<keyword evidence="2" id="KW-0507">mRNA processing</keyword>
<dbReference type="OrthoDB" id="10265668at2759"/>
<comment type="subcellular location">
    <subcellularLocation>
        <location evidence="1">Nucleus</location>
    </subcellularLocation>
</comment>
<feature type="non-terminal residue" evidence="7">
    <location>
        <position position="379"/>
    </location>
</feature>
<dbReference type="Proteomes" id="UP000664859">
    <property type="component" value="Unassembled WGS sequence"/>
</dbReference>
<evidence type="ECO:0000256" key="2">
    <source>
        <dbReference type="ARBA" id="ARBA00022664"/>
    </source>
</evidence>
<evidence type="ECO:0000313" key="7">
    <source>
        <dbReference type="EMBL" id="KAG5187739.1"/>
    </source>
</evidence>
<comment type="similarity">
    <text evidence="6">Belongs to the PRP39 family.</text>
</comment>
<gene>
    <name evidence="7" type="ORF">JKP88DRAFT_206940</name>
</gene>
<evidence type="ECO:0000256" key="6">
    <source>
        <dbReference type="ARBA" id="ARBA00038019"/>
    </source>
</evidence>
<comment type="caution">
    <text evidence="7">The sequence shown here is derived from an EMBL/GenBank/DDBJ whole genome shotgun (WGS) entry which is preliminary data.</text>
</comment>
<dbReference type="Pfam" id="PF23241">
    <property type="entry name" value="HAT_PRP39_C"/>
    <property type="match status" value="1"/>
</dbReference>
<keyword evidence="5" id="KW-0539">Nucleus</keyword>
<dbReference type="AlphaFoldDB" id="A0A835Z852"/>
<dbReference type="InterPro" id="IPR059164">
    <property type="entry name" value="HAT_PRP39_C"/>
</dbReference>
<dbReference type="GO" id="GO:0000243">
    <property type="term" value="C:commitment complex"/>
    <property type="evidence" value="ECO:0007669"/>
    <property type="project" value="TreeGrafter"/>
</dbReference>
<sequence length="379" mass="40294">MSDGKPSAESLAAPGIHPHLEAAILADPLDFISWTALLNHVEQHATTIHPAVRAFDWFLGHFPLCWGYWCKYADLYRRLACGDAPPSPAEHAAVVAIYERGVAEGASRYSVDMWQGYCTYMQAHSADAGATRAVFEAALAAVGANPSAGPLWSMFAVFERAAGAGWERVCDIYTRALSEYLTDLPRLLDELRAVAAAESLGAEEAAAPRLAAAAAAAAASAAEVARRAPLEARLVRPFFHVKPLDATQLAAWRALLDLEEAASGAARVAAAYERCLVACANYAEFWARYALWTARAVGAAAACNVAGRACAVLRRRPDVHLLCAELLEAAGYGDAARGMYARVLSDLAPGLLEAAVRLAALERRRGDAAAAVAAYRCAL</sequence>
<dbReference type="GO" id="GO:0000395">
    <property type="term" value="P:mRNA 5'-splice site recognition"/>
    <property type="evidence" value="ECO:0007669"/>
    <property type="project" value="TreeGrafter"/>
</dbReference>
<evidence type="ECO:0008006" key="9">
    <source>
        <dbReference type="Google" id="ProtNLM"/>
    </source>
</evidence>
<evidence type="ECO:0000256" key="1">
    <source>
        <dbReference type="ARBA" id="ARBA00004123"/>
    </source>
</evidence>
<accession>A0A835Z852</accession>
<dbReference type="PANTHER" id="PTHR17204:SF5">
    <property type="entry name" value="PRE-MRNA-PROCESSING FACTOR 39"/>
    <property type="match status" value="1"/>
</dbReference>
<evidence type="ECO:0000256" key="3">
    <source>
        <dbReference type="ARBA" id="ARBA00022737"/>
    </source>
</evidence>
<dbReference type="InterPro" id="IPR003107">
    <property type="entry name" value="HAT"/>
</dbReference>
<evidence type="ECO:0000313" key="8">
    <source>
        <dbReference type="Proteomes" id="UP000664859"/>
    </source>
</evidence>
<name>A0A835Z852_9STRA</name>
<proteinExistence type="inferred from homology"/>
<dbReference type="EMBL" id="JAFCMP010000083">
    <property type="protein sequence ID" value="KAG5187739.1"/>
    <property type="molecule type" value="Genomic_DNA"/>
</dbReference>
<dbReference type="Pfam" id="PF23240">
    <property type="entry name" value="HAT_PRP39_N"/>
    <property type="match status" value="1"/>
</dbReference>
<dbReference type="Gene3D" id="1.25.40.10">
    <property type="entry name" value="Tetratricopeptide repeat domain"/>
    <property type="match status" value="2"/>
</dbReference>
<dbReference type="SMART" id="SM00386">
    <property type="entry name" value="HAT"/>
    <property type="match status" value="4"/>
</dbReference>
<evidence type="ECO:0000256" key="5">
    <source>
        <dbReference type="ARBA" id="ARBA00023242"/>
    </source>
</evidence>
<protein>
    <recommendedName>
        <fullName evidence="9">Pre-mRNA-processing factor 39</fullName>
    </recommendedName>
</protein>
<organism evidence="7 8">
    <name type="scientific">Tribonema minus</name>
    <dbReference type="NCBI Taxonomy" id="303371"/>
    <lineage>
        <taxon>Eukaryota</taxon>
        <taxon>Sar</taxon>
        <taxon>Stramenopiles</taxon>
        <taxon>Ochrophyta</taxon>
        <taxon>PX clade</taxon>
        <taxon>Xanthophyceae</taxon>
        <taxon>Tribonematales</taxon>
        <taxon>Tribonemataceae</taxon>
        <taxon>Tribonema</taxon>
    </lineage>
</organism>
<keyword evidence="3" id="KW-0677">Repeat</keyword>
<dbReference type="SUPFAM" id="SSF48452">
    <property type="entry name" value="TPR-like"/>
    <property type="match status" value="1"/>
</dbReference>